<proteinExistence type="predicted"/>
<evidence type="ECO:0000259" key="1">
    <source>
        <dbReference type="Pfam" id="PF01966"/>
    </source>
</evidence>
<dbReference type="SUPFAM" id="SSF109604">
    <property type="entry name" value="HD-domain/PDEase-like"/>
    <property type="match status" value="1"/>
</dbReference>
<gene>
    <name evidence="2" type="ORF">S03H2_36031</name>
</gene>
<dbReference type="InterPro" id="IPR006674">
    <property type="entry name" value="HD_domain"/>
</dbReference>
<dbReference type="PANTHER" id="PTHR38659">
    <property type="entry name" value="METAL-DEPENDENT PHOSPHOHYDROLASE"/>
    <property type="match status" value="1"/>
</dbReference>
<feature type="domain" description="HD" evidence="1">
    <location>
        <begin position="25"/>
        <end position="91"/>
    </location>
</feature>
<reference evidence="2" key="1">
    <citation type="journal article" date="2014" name="Front. Microbiol.">
        <title>High frequency of phylogenetically diverse reductive dehalogenase-homologous genes in deep subseafloor sedimentary metagenomes.</title>
        <authorList>
            <person name="Kawai M."/>
            <person name="Futagami T."/>
            <person name="Toyoda A."/>
            <person name="Takaki Y."/>
            <person name="Nishi S."/>
            <person name="Hori S."/>
            <person name="Arai W."/>
            <person name="Tsubouchi T."/>
            <person name="Morono Y."/>
            <person name="Uchiyama I."/>
            <person name="Ito T."/>
            <person name="Fujiyama A."/>
            <person name="Inagaki F."/>
            <person name="Takami H."/>
        </authorList>
    </citation>
    <scope>NUCLEOTIDE SEQUENCE</scope>
    <source>
        <strain evidence="2">Expedition CK06-06</strain>
    </source>
</reference>
<dbReference type="Gene3D" id="1.10.3210.10">
    <property type="entry name" value="Hypothetical protein af1432"/>
    <property type="match status" value="1"/>
</dbReference>
<dbReference type="Pfam" id="PF01966">
    <property type="entry name" value="HD"/>
    <property type="match status" value="1"/>
</dbReference>
<comment type="caution">
    <text evidence="2">The sequence shown here is derived from an EMBL/GenBank/DDBJ whole genome shotgun (WGS) entry which is preliminary data.</text>
</comment>
<sequence length="195" mass="21537">MEPELPTREEALSLLTEYNSSDALIKHALAVEAAMRHIARKRGQDEDEWGLVGLIHDLDYERFPDEHCRKTGEILTERGWPKRLVRAAVSHGWGICSDVEPVSDLEKTLYAIDELTGLVAAAALVRPSRSVLDLTAKSVRKKWKDRRFAAGVDRELIEKGAAMLGVELGELITDVIAGMREAAEEIGLKGIAPDA</sequence>
<dbReference type="AlphaFoldDB" id="X1H6L5"/>
<name>X1H6L5_9ZZZZ</name>
<organism evidence="2">
    <name type="scientific">marine sediment metagenome</name>
    <dbReference type="NCBI Taxonomy" id="412755"/>
    <lineage>
        <taxon>unclassified sequences</taxon>
        <taxon>metagenomes</taxon>
        <taxon>ecological metagenomes</taxon>
    </lineage>
</organism>
<protein>
    <recommendedName>
        <fullName evidence="1">HD domain-containing protein</fullName>
    </recommendedName>
</protein>
<dbReference type="EMBL" id="BARU01022086">
    <property type="protein sequence ID" value="GAH52730.1"/>
    <property type="molecule type" value="Genomic_DNA"/>
</dbReference>
<accession>X1H6L5</accession>
<dbReference type="PANTHER" id="PTHR38659:SF2">
    <property type="entry name" value="HDIG DOMAIN PROTEIN"/>
    <property type="match status" value="1"/>
</dbReference>
<evidence type="ECO:0000313" key="2">
    <source>
        <dbReference type="EMBL" id="GAH52730.1"/>
    </source>
</evidence>